<dbReference type="Pfam" id="PF00098">
    <property type="entry name" value="zf-CCHC"/>
    <property type="match status" value="1"/>
</dbReference>
<dbReference type="InterPro" id="IPR032567">
    <property type="entry name" value="RTL1-rel"/>
</dbReference>
<dbReference type="InterPro" id="IPR043502">
    <property type="entry name" value="DNA/RNA_pol_sf"/>
</dbReference>
<keyword evidence="3" id="KW-0695">RNA-directed DNA polymerase</keyword>
<feature type="domain" description="CCHC-type" evidence="2">
    <location>
        <begin position="300"/>
        <end position="314"/>
    </location>
</feature>
<comment type="caution">
    <text evidence="3">The sequence shown here is derived from an EMBL/GenBank/DDBJ whole genome shotgun (WGS) entry which is preliminary data.</text>
</comment>
<dbReference type="Gene3D" id="3.10.10.10">
    <property type="entry name" value="HIV Type 1 Reverse Transcriptase, subunit A, domain 1"/>
    <property type="match status" value="1"/>
</dbReference>
<dbReference type="Gene3D" id="3.30.70.270">
    <property type="match status" value="1"/>
</dbReference>
<dbReference type="PANTHER" id="PTHR15503:SF45">
    <property type="entry name" value="RNA-DIRECTED DNA POLYMERASE HOMOLOG"/>
    <property type="match status" value="1"/>
</dbReference>
<dbReference type="SUPFAM" id="SSF56672">
    <property type="entry name" value="DNA/RNA polymerases"/>
    <property type="match status" value="1"/>
</dbReference>
<keyword evidence="1" id="KW-0862">Zinc</keyword>
<dbReference type="InterPro" id="IPR001878">
    <property type="entry name" value="Znf_CCHC"/>
</dbReference>
<name>A0ABQ4XCJ7_9ASTR</name>
<dbReference type="CDD" id="cd01647">
    <property type="entry name" value="RT_LTR"/>
    <property type="match status" value="1"/>
</dbReference>
<proteinExistence type="predicted"/>
<keyword evidence="3" id="KW-0808">Transferase</keyword>
<dbReference type="Proteomes" id="UP001151760">
    <property type="component" value="Unassembled WGS sequence"/>
</dbReference>
<reference evidence="3" key="2">
    <citation type="submission" date="2022-01" db="EMBL/GenBank/DDBJ databases">
        <authorList>
            <person name="Yamashiro T."/>
            <person name="Shiraishi A."/>
            <person name="Satake H."/>
            <person name="Nakayama K."/>
        </authorList>
    </citation>
    <scope>NUCLEOTIDE SEQUENCE</scope>
</reference>
<sequence length="481" mass="53670">MDMSDLARAEVMSLHTQVVAQQAVITELQAADNRRQSAITEMLAADHRRQTQFIEALKLLKRLQTQMTKSEKRESSLSKDSSPMAVLGLSRAQQFIDHLKAMIDQGVIAALAARDADRNTNGDDSHISGVGVRKTERTAHECTYIDFLKCQPLNFKGTEGVAGLSQWFERMESVFHISNCTVENQVKFATCTLHSVALTWWNTHVKTVSHDAVYGDILGKDMHYPFTCFVKPSRVSLVTLPESIRTNNDKKTKGRTPEGLTLQDLCNRVGHLARDCRSTTNANTANNQRGTRIGQKPTFYECGTHGHFKRDCPKLKNNNCGNQGGNANALAKVYAVGRAGTNSDSNVVTSTFLLNNRYASILFDTGADRIFPEDLSVLPLIRQVEFQIDLIPGAAPVARAPYRLAPSEMKELSEQPKELSDKGFIRPSSSPWGAPVLFVKKKDWSFRMCIDYRELNKLTVKNCYPLPRIDDLFDQLQGSSV</sequence>
<evidence type="ECO:0000313" key="3">
    <source>
        <dbReference type="EMBL" id="GJS62575.1"/>
    </source>
</evidence>
<keyword evidence="1" id="KW-0863">Zinc-finger</keyword>
<protein>
    <submittedName>
        <fullName evidence="3">Reverse transcriptase domain-containing protein</fullName>
    </submittedName>
</protein>
<evidence type="ECO:0000256" key="1">
    <source>
        <dbReference type="PROSITE-ProRule" id="PRU00047"/>
    </source>
</evidence>
<organism evidence="3 4">
    <name type="scientific">Tanacetum coccineum</name>
    <dbReference type="NCBI Taxonomy" id="301880"/>
    <lineage>
        <taxon>Eukaryota</taxon>
        <taxon>Viridiplantae</taxon>
        <taxon>Streptophyta</taxon>
        <taxon>Embryophyta</taxon>
        <taxon>Tracheophyta</taxon>
        <taxon>Spermatophyta</taxon>
        <taxon>Magnoliopsida</taxon>
        <taxon>eudicotyledons</taxon>
        <taxon>Gunneridae</taxon>
        <taxon>Pentapetalae</taxon>
        <taxon>asterids</taxon>
        <taxon>campanulids</taxon>
        <taxon>Asterales</taxon>
        <taxon>Asteraceae</taxon>
        <taxon>Asteroideae</taxon>
        <taxon>Anthemideae</taxon>
        <taxon>Anthemidinae</taxon>
        <taxon>Tanacetum</taxon>
    </lineage>
</organism>
<dbReference type="SMART" id="SM00343">
    <property type="entry name" value="ZnF_C2HC"/>
    <property type="match status" value="2"/>
</dbReference>
<accession>A0ABQ4XCJ7</accession>
<dbReference type="SUPFAM" id="SSF57756">
    <property type="entry name" value="Retrovirus zinc finger-like domains"/>
    <property type="match status" value="1"/>
</dbReference>
<dbReference type="PROSITE" id="PS50158">
    <property type="entry name" value="ZF_CCHC"/>
    <property type="match status" value="1"/>
</dbReference>
<keyword evidence="3" id="KW-0548">Nucleotidyltransferase</keyword>
<evidence type="ECO:0000259" key="2">
    <source>
        <dbReference type="PROSITE" id="PS50158"/>
    </source>
</evidence>
<dbReference type="GO" id="GO:0003964">
    <property type="term" value="F:RNA-directed DNA polymerase activity"/>
    <property type="evidence" value="ECO:0007669"/>
    <property type="project" value="UniProtKB-KW"/>
</dbReference>
<dbReference type="Pfam" id="PF08284">
    <property type="entry name" value="RVP_2"/>
    <property type="match status" value="1"/>
</dbReference>
<dbReference type="Gene3D" id="4.10.60.10">
    <property type="entry name" value="Zinc finger, CCHC-type"/>
    <property type="match status" value="1"/>
</dbReference>
<keyword evidence="1" id="KW-0479">Metal-binding</keyword>
<dbReference type="InterPro" id="IPR036875">
    <property type="entry name" value="Znf_CCHC_sf"/>
</dbReference>
<dbReference type="InterPro" id="IPR043128">
    <property type="entry name" value="Rev_trsase/Diguanyl_cyclase"/>
</dbReference>
<evidence type="ECO:0000313" key="4">
    <source>
        <dbReference type="Proteomes" id="UP001151760"/>
    </source>
</evidence>
<reference evidence="3" key="1">
    <citation type="journal article" date="2022" name="Int. J. Mol. Sci.">
        <title>Draft Genome of Tanacetum Coccineum: Genomic Comparison of Closely Related Tanacetum-Family Plants.</title>
        <authorList>
            <person name="Yamashiro T."/>
            <person name="Shiraishi A."/>
            <person name="Nakayama K."/>
            <person name="Satake H."/>
        </authorList>
    </citation>
    <scope>NUCLEOTIDE SEQUENCE</scope>
</reference>
<gene>
    <name evidence="3" type="ORF">Tco_0657359</name>
</gene>
<dbReference type="EMBL" id="BQNB010009370">
    <property type="protein sequence ID" value="GJS62575.1"/>
    <property type="molecule type" value="Genomic_DNA"/>
</dbReference>
<dbReference type="PANTHER" id="PTHR15503">
    <property type="entry name" value="LDOC1 RELATED"/>
    <property type="match status" value="1"/>
</dbReference>
<keyword evidence="4" id="KW-1185">Reference proteome</keyword>